<organism evidence="1 2">
    <name type="scientific">Actinacidiphila yanglinensis</name>
    <dbReference type="NCBI Taxonomy" id="310779"/>
    <lineage>
        <taxon>Bacteria</taxon>
        <taxon>Bacillati</taxon>
        <taxon>Actinomycetota</taxon>
        <taxon>Actinomycetes</taxon>
        <taxon>Kitasatosporales</taxon>
        <taxon>Streptomycetaceae</taxon>
        <taxon>Actinacidiphila</taxon>
    </lineage>
</organism>
<evidence type="ECO:0000313" key="1">
    <source>
        <dbReference type="EMBL" id="SEG77046.1"/>
    </source>
</evidence>
<reference evidence="1 2" key="1">
    <citation type="submission" date="2016-10" db="EMBL/GenBank/DDBJ databases">
        <authorList>
            <person name="de Groot N.N."/>
        </authorList>
    </citation>
    <scope>NUCLEOTIDE SEQUENCE [LARGE SCALE GENOMIC DNA]</scope>
    <source>
        <strain evidence="1 2">CGMCC 4.2023</strain>
    </source>
</reference>
<gene>
    <name evidence="1" type="ORF">SAMN05216223_110165</name>
</gene>
<dbReference type="RefSeq" id="WP_407642875.1">
    <property type="nucleotide sequence ID" value="NZ_FNVU01000010.1"/>
</dbReference>
<sequence length="275" mass="27818">MAEQAQENSSLSAVVADVAAGVALALDGGRDSSALSGVLAQDDPLALAAIRVLGADVLAPYALRAGGGPGTTTDTGTDMDSGMAHRRTARASGVGAGPAARGARADGEVVRKALAAYPPGADASEVSLWSYRGLVEASRAYLPAGQGGPESPAGAGDRAAGPAAVAGWLQADPWPQLAHRASQLAALSLPGLAPALATGLAARTEDLSRGFVRAVRRRDWLQAAGIGRWLARVPDVPDTLGLDTGLVYVLRMSGGDARVALHTAIARRFHGRGAR</sequence>
<keyword evidence="2" id="KW-1185">Reference proteome</keyword>
<evidence type="ECO:0000313" key="2">
    <source>
        <dbReference type="Proteomes" id="UP000236754"/>
    </source>
</evidence>
<name>A0A1H6CX92_9ACTN</name>
<dbReference type="AlphaFoldDB" id="A0A1H6CX92"/>
<dbReference type="Proteomes" id="UP000236754">
    <property type="component" value="Unassembled WGS sequence"/>
</dbReference>
<proteinExistence type="predicted"/>
<dbReference type="EMBL" id="FNVU01000010">
    <property type="protein sequence ID" value="SEG77046.1"/>
    <property type="molecule type" value="Genomic_DNA"/>
</dbReference>
<accession>A0A1H6CX92</accession>
<protein>
    <submittedName>
        <fullName evidence="1">Uncharacterized protein</fullName>
    </submittedName>
</protein>